<evidence type="ECO:0000256" key="1">
    <source>
        <dbReference type="ARBA" id="ARBA00004651"/>
    </source>
</evidence>
<reference evidence="9" key="1">
    <citation type="journal article" date="2021" name="PeerJ">
        <title>Extensive microbial diversity within the chicken gut microbiome revealed by metagenomics and culture.</title>
        <authorList>
            <person name="Gilroy R."/>
            <person name="Ravi A."/>
            <person name="Getino M."/>
            <person name="Pursley I."/>
            <person name="Horton D.L."/>
            <person name="Alikhan N.F."/>
            <person name="Baker D."/>
            <person name="Gharbi K."/>
            <person name="Hall N."/>
            <person name="Watson M."/>
            <person name="Adriaenssens E.M."/>
            <person name="Foster-Nyarko E."/>
            <person name="Jarju S."/>
            <person name="Secka A."/>
            <person name="Antonio M."/>
            <person name="Oren A."/>
            <person name="Chaudhuri R.R."/>
            <person name="La Ragione R."/>
            <person name="Hildebrand F."/>
            <person name="Pallen M.J."/>
        </authorList>
    </citation>
    <scope>NUCLEOTIDE SEQUENCE</scope>
    <source>
        <strain evidence="9">ChiW7-2402</strain>
    </source>
</reference>
<dbReference type="GO" id="GO:0022857">
    <property type="term" value="F:transmembrane transporter activity"/>
    <property type="evidence" value="ECO:0007669"/>
    <property type="project" value="TreeGrafter"/>
</dbReference>
<organism evidence="9 10">
    <name type="scientific">Candidatus Gallimonas intestinavium</name>
    <dbReference type="NCBI Taxonomy" id="2838603"/>
    <lineage>
        <taxon>Bacteria</taxon>
        <taxon>Bacillati</taxon>
        <taxon>Bacillota</taxon>
        <taxon>Clostridia</taxon>
        <taxon>Candidatus Gallimonas</taxon>
    </lineage>
</organism>
<comment type="similarity">
    <text evidence="6">Belongs to the ABC-4 integral membrane protein family.</text>
</comment>
<accession>A0A9D2G5E0</accession>
<name>A0A9D2G5E0_9FIRM</name>
<feature type="domain" description="ABC3 transporter permease C-terminal" evidence="8">
    <location>
        <begin position="244"/>
        <end position="362"/>
    </location>
</feature>
<keyword evidence="2" id="KW-1003">Cell membrane</keyword>
<evidence type="ECO:0000256" key="3">
    <source>
        <dbReference type="ARBA" id="ARBA00022692"/>
    </source>
</evidence>
<dbReference type="Pfam" id="PF02687">
    <property type="entry name" value="FtsX"/>
    <property type="match status" value="1"/>
</dbReference>
<dbReference type="GO" id="GO:0005886">
    <property type="term" value="C:plasma membrane"/>
    <property type="evidence" value="ECO:0007669"/>
    <property type="project" value="UniProtKB-SubCell"/>
</dbReference>
<sequence>EVEGRSLAYSVSDVTVGSEATYDDLNYRLLAGRYPEAVNEIAVSEEIYEMFAWGGYVDAIAEGCYTLQEFTFVFEKYEAYAWDDSVIPPEEAGEAIKSYDDLLGKTLANYELQEENSNERHETMPDEVVIVGIVEMENRPAWPRRYPQPSYFSGILRSEAWRQEQIAADKLYAEALVARNFNNSEQVVRDAVSLTLELSELARPRFEGLTPYVDLNVGAYTVSSLVDYMIDINLYLLILIVCGIGVVFLIFSILLNAHLMTSMTELKRRQVGILRALGAKEGQIEYIFLAGTALLSAAIFLLSLIFTVAVFYGFWQKMWTIPIFGISPFVFNGWTVLILFVLSFAVPLLSTLAPLKKFLNKPIVDNISGNVSKR</sequence>
<feature type="transmembrane region" description="Helical" evidence="7">
    <location>
        <begin position="234"/>
        <end position="259"/>
    </location>
</feature>
<comment type="caution">
    <text evidence="9">The sequence shown here is derived from an EMBL/GenBank/DDBJ whole genome shotgun (WGS) entry which is preliminary data.</text>
</comment>
<feature type="transmembrane region" description="Helical" evidence="7">
    <location>
        <begin position="286"/>
        <end position="314"/>
    </location>
</feature>
<dbReference type="EMBL" id="DXBB01000112">
    <property type="protein sequence ID" value="HIZ73459.1"/>
    <property type="molecule type" value="Genomic_DNA"/>
</dbReference>
<evidence type="ECO:0000256" key="5">
    <source>
        <dbReference type="ARBA" id="ARBA00023136"/>
    </source>
</evidence>
<keyword evidence="5 7" id="KW-0472">Membrane</keyword>
<dbReference type="InterPro" id="IPR003838">
    <property type="entry name" value="ABC3_permease_C"/>
</dbReference>
<reference evidence="9" key="2">
    <citation type="submission" date="2021-04" db="EMBL/GenBank/DDBJ databases">
        <authorList>
            <person name="Gilroy R."/>
        </authorList>
    </citation>
    <scope>NUCLEOTIDE SEQUENCE</scope>
    <source>
        <strain evidence="9">ChiW7-2402</strain>
    </source>
</reference>
<keyword evidence="3 7" id="KW-0812">Transmembrane</keyword>
<evidence type="ECO:0000259" key="8">
    <source>
        <dbReference type="Pfam" id="PF02687"/>
    </source>
</evidence>
<feature type="non-terminal residue" evidence="9">
    <location>
        <position position="1"/>
    </location>
</feature>
<dbReference type="InterPro" id="IPR050250">
    <property type="entry name" value="Macrolide_Exporter_MacB"/>
</dbReference>
<evidence type="ECO:0000256" key="2">
    <source>
        <dbReference type="ARBA" id="ARBA00022475"/>
    </source>
</evidence>
<gene>
    <name evidence="9" type="ORF">H9964_07745</name>
</gene>
<evidence type="ECO:0000256" key="7">
    <source>
        <dbReference type="SAM" id="Phobius"/>
    </source>
</evidence>
<dbReference type="AlphaFoldDB" id="A0A9D2G5E0"/>
<evidence type="ECO:0000256" key="4">
    <source>
        <dbReference type="ARBA" id="ARBA00022989"/>
    </source>
</evidence>
<feature type="transmembrane region" description="Helical" evidence="7">
    <location>
        <begin position="334"/>
        <end position="353"/>
    </location>
</feature>
<keyword evidence="4 7" id="KW-1133">Transmembrane helix</keyword>
<dbReference type="PANTHER" id="PTHR30572">
    <property type="entry name" value="MEMBRANE COMPONENT OF TRANSPORTER-RELATED"/>
    <property type="match status" value="1"/>
</dbReference>
<dbReference type="PANTHER" id="PTHR30572:SF4">
    <property type="entry name" value="ABC TRANSPORTER PERMEASE YTRF"/>
    <property type="match status" value="1"/>
</dbReference>
<evidence type="ECO:0000313" key="9">
    <source>
        <dbReference type="EMBL" id="HIZ73459.1"/>
    </source>
</evidence>
<proteinExistence type="inferred from homology"/>
<evidence type="ECO:0000256" key="6">
    <source>
        <dbReference type="ARBA" id="ARBA00038076"/>
    </source>
</evidence>
<dbReference type="Proteomes" id="UP000824102">
    <property type="component" value="Unassembled WGS sequence"/>
</dbReference>
<comment type="subcellular location">
    <subcellularLocation>
        <location evidence="1">Cell membrane</location>
        <topology evidence="1">Multi-pass membrane protein</topology>
    </subcellularLocation>
</comment>
<protein>
    <submittedName>
        <fullName evidence="9">FtsX-like permease family protein</fullName>
    </submittedName>
</protein>
<evidence type="ECO:0000313" key="10">
    <source>
        <dbReference type="Proteomes" id="UP000824102"/>
    </source>
</evidence>